<sequence>MASSVEERLEKNLECGICLESFQEPKVLRCQHTYCRKCLERIIFRATGERMQKITCPECRMETKLQRGCVANLPSNFLLKQLLEVNNDAQLSTQVNCEKHPEEPVDLYCDCGEPICRACTVIYHRSHSNQPLKTVFALEKKKIATLLKQAKPQVSALKAEIASIEGIEEEFQQNCLDVNELIDSVINAKIAQLETAREGLKRDVGEISASKIGSLKKRRDALILLVSRVENVKDIVTDCSRSGEKKVEFLRKRSQFVKHLNDLRSTSHDIRPCEKVTIQLKRIHPLAIYPNAWGDLRNQGTITVNERGKPVQPSLFETDKFSKTIFATQMRRLKPVCLDVKNIGRDGKKTTVSIPLRVDLGKQPHKSTEENSQDTNSLVEQDVPLDDVDKQELSTQQQNRVLSISANWEKVREKLLNSYIEEQHLPDKINCVNCQKSIATTRCEYCGPRQYFCVECARALHVNRNKFHVLEQWKDGVFSPLYADEATVSYGHTCRTATVKLFRLLDASGNHHLKYVQVCDCEPHAVTLLKCQFWSGSPTNPTTGFSFKLMEFVEKVSLHCQVSLLNITEVITELNPQLQPTHVSSIYSILNSECFEEFRNLEKLPAEVIKMSFKVCALSSYLHGSEDDQITCIKHGPCQSLLPTLQAFPQEEEETDPFEYTTVSEEEMAQEDVAHLILDEDDENEEEEILDFDIES</sequence>
<dbReference type="InterPro" id="IPR017907">
    <property type="entry name" value="Znf_RING_CS"/>
</dbReference>
<dbReference type="Pfam" id="PF13445">
    <property type="entry name" value="zf-RING_UBOX"/>
    <property type="match status" value="1"/>
</dbReference>
<feature type="compositionally biased region" description="Basic and acidic residues" evidence="5">
    <location>
        <begin position="359"/>
        <end position="369"/>
    </location>
</feature>
<evidence type="ECO:0000313" key="9">
    <source>
        <dbReference type="Proteomes" id="UP000225706"/>
    </source>
</evidence>
<comment type="caution">
    <text evidence="8">The sequence shown here is derived from an EMBL/GenBank/DDBJ whole genome shotgun (WGS) entry which is preliminary data.</text>
</comment>
<dbReference type="GO" id="GO:0008270">
    <property type="term" value="F:zinc ion binding"/>
    <property type="evidence" value="ECO:0007669"/>
    <property type="project" value="UniProtKB-KW"/>
</dbReference>
<reference evidence="9" key="1">
    <citation type="journal article" date="2017" name="bioRxiv">
        <title>Comparative analysis of the genomes of Stylophora pistillata and Acropora digitifera provides evidence for extensive differences between species of corals.</title>
        <authorList>
            <person name="Voolstra C.R."/>
            <person name="Li Y."/>
            <person name="Liew Y.J."/>
            <person name="Baumgarten S."/>
            <person name="Zoccola D."/>
            <person name="Flot J.-F."/>
            <person name="Tambutte S."/>
            <person name="Allemand D."/>
            <person name="Aranda M."/>
        </authorList>
    </citation>
    <scope>NUCLEOTIDE SEQUENCE [LARGE SCALE GENOMIC DNA]</scope>
</reference>
<dbReference type="SUPFAM" id="SSF57845">
    <property type="entry name" value="B-box zinc-binding domain"/>
    <property type="match status" value="1"/>
</dbReference>
<keyword evidence="9" id="KW-1185">Reference proteome</keyword>
<dbReference type="PROSITE" id="PS50089">
    <property type="entry name" value="ZF_RING_2"/>
    <property type="match status" value="1"/>
</dbReference>
<dbReference type="InterPro" id="IPR041320">
    <property type="entry name" value="CxC1"/>
</dbReference>
<organism evidence="8 9">
    <name type="scientific">Stylophora pistillata</name>
    <name type="common">Smooth cauliflower coral</name>
    <dbReference type="NCBI Taxonomy" id="50429"/>
    <lineage>
        <taxon>Eukaryota</taxon>
        <taxon>Metazoa</taxon>
        <taxon>Cnidaria</taxon>
        <taxon>Anthozoa</taxon>
        <taxon>Hexacorallia</taxon>
        <taxon>Scleractinia</taxon>
        <taxon>Astrocoeniina</taxon>
        <taxon>Pocilloporidae</taxon>
        <taxon>Stylophora</taxon>
    </lineage>
</organism>
<dbReference type="PANTHER" id="PTHR25462:SF291">
    <property type="entry name" value="E3 UBIQUITIN-PROTEIN LIGASE TRIM45"/>
    <property type="match status" value="1"/>
</dbReference>
<keyword evidence="2 4" id="KW-0863">Zinc-finger</keyword>
<dbReference type="Proteomes" id="UP000225706">
    <property type="component" value="Unassembled WGS sequence"/>
</dbReference>
<dbReference type="InterPro" id="IPR013083">
    <property type="entry name" value="Znf_RING/FYVE/PHD"/>
</dbReference>
<dbReference type="Gene3D" id="3.30.160.60">
    <property type="entry name" value="Classic Zinc Finger"/>
    <property type="match status" value="1"/>
</dbReference>
<dbReference type="PROSITE" id="PS00518">
    <property type="entry name" value="ZF_RING_1"/>
    <property type="match status" value="1"/>
</dbReference>
<gene>
    <name evidence="8" type="primary">TRIM59</name>
    <name evidence="8" type="ORF">AWC38_SpisGene22172</name>
</gene>
<evidence type="ECO:0000313" key="8">
    <source>
        <dbReference type="EMBL" id="PFX13715.1"/>
    </source>
</evidence>
<dbReference type="SUPFAM" id="SSF57850">
    <property type="entry name" value="RING/U-box"/>
    <property type="match status" value="1"/>
</dbReference>
<feature type="region of interest" description="Disordered" evidence="5">
    <location>
        <begin position="357"/>
        <end position="379"/>
    </location>
</feature>
<name>A0A2B4RBP8_STYPI</name>
<protein>
    <submittedName>
        <fullName evidence="8">Tripartite motif-containing protein 59</fullName>
    </submittedName>
</protein>
<dbReference type="Pfam" id="PF00643">
    <property type="entry name" value="zf-B_box"/>
    <property type="match status" value="1"/>
</dbReference>
<accession>A0A2B4RBP8</accession>
<dbReference type="InterPro" id="IPR047153">
    <property type="entry name" value="TRIM45/56/19-like"/>
</dbReference>
<feature type="domain" description="B box-type" evidence="7">
    <location>
        <begin position="92"/>
        <end position="132"/>
    </location>
</feature>
<dbReference type="InterPro" id="IPR001841">
    <property type="entry name" value="Znf_RING"/>
</dbReference>
<dbReference type="PANTHER" id="PTHR25462">
    <property type="entry name" value="BONUS, ISOFORM C-RELATED"/>
    <property type="match status" value="1"/>
</dbReference>
<proteinExistence type="predicted"/>
<evidence type="ECO:0000256" key="1">
    <source>
        <dbReference type="ARBA" id="ARBA00022723"/>
    </source>
</evidence>
<evidence type="ECO:0000259" key="6">
    <source>
        <dbReference type="PROSITE" id="PS50089"/>
    </source>
</evidence>
<dbReference type="AlphaFoldDB" id="A0A2B4RBP8"/>
<evidence type="ECO:0000259" key="7">
    <source>
        <dbReference type="PROSITE" id="PS50119"/>
    </source>
</evidence>
<dbReference type="EMBL" id="LSMT01000910">
    <property type="protein sequence ID" value="PFX13715.1"/>
    <property type="molecule type" value="Genomic_DNA"/>
</dbReference>
<keyword evidence="3" id="KW-0862">Zinc</keyword>
<feature type="domain" description="RING-type" evidence="6">
    <location>
        <begin position="15"/>
        <end position="60"/>
    </location>
</feature>
<evidence type="ECO:0000256" key="4">
    <source>
        <dbReference type="PROSITE-ProRule" id="PRU00024"/>
    </source>
</evidence>
<evidence type="ECO:0000256" key="2">
    <source>
        <dbReference type="ARBA" id="ARBA00022771"/>
    </source>
</evidence>
<dbReference type="PROSITE" id="PS50119">
    <property type="entry name" value="ZF_BBOX"/>
    <property type="match status" value="1"/>
</dbReference>
<dbReference type="Pfam" id="PF18802">
    <property type="entry name" value="CxC1"/>
    <property type="match status" value="1"/>
</dbReference>
<dbReference type="GO" id="GO:0061630">
    <property type="term" value="F:ubiquitin protein ligase activity"/>
    <property type="evidence" value="ECO:0007669"/>
    <property type="project" value="TreeGrafter"/>
</dbReference>
<dbReference type="CDD" id="cd19757">
    <property type="entry name" value="Bbox1"/>
    <property type="match status" value="1"/>
</dbReference>
<keyword evidence="1" id="KW-0479">Metal-binding</keyword>
<dbReference type="SMART" id="SM00184">
    <property type="entry name" value="RING"/>
    <property type="match status" value="1"/>
</dbReference>
<dbReference type="Gene3D" id="3.30.40.10">
    <property type="entry name" value="Zinc/RING finger domain, C3HC4 (zinc finger)"/>
    <property type="match status" value="1"/>
</dbReference>
<dbReference type="InterPro" id="IPR027370">
    <property type="entry name" value="Znf-RING_euk"/>
</dbReference>
<dbReference type="OrthoDB" id="5990109at2759"/>
<evidence type="ECO:0000256" key="5">
    <source>
        <dbReference type="SAM" id="MobiDB-lite"/>
    </source>
</evidence>
<dbReference type="InterPro" id="IPR000315">
    <property type="entry name" value="Znf_B-box"/>
</dbReference>
<evidence type="ECO:0000256" key="3">
    <source>
        <dbReference type="ARBA" id="ARBA00022833"/>
    </source>
</evidence>